<keyword evidence="7" id="KW-1185">Reference proteome</keyword>
<dbReference type="Gene3D" id="3.30.30.30">
    <property type="match status" value="1"/>
</dbReference>
<dbReference type="GO" id="GO:0140662">
    <property type="term" value="F:ATP-dependent protein folding chaperone"/>
    <property type="evidence" value="ECO:0007669"/>
    <property type="project" value="InterPro"/>
</dbReference>
<dbReference type="KEGG" id="gtt:GUITHDRAFT_158734"/>
<dbReference type="FunFam" id="3.30.30.30:FF:000001">
    <property type="entry name" value="heat shock 70 kDa protein-like"/>
    <property type="match status" value="1"/>
</dbReference>
<dbReference type="PANTHER" id="PTHR19375">
    <property type="entry name" value="HEAT SHOCK PROTEIN 70KDA"/>
    <property type="match status" value="1"/>
</dbReference>
<dbReference type="OrthoDB" id="2401965at2759"/>
<reference evidence="6" key="3">
    <citation type="submission" date="2016-03" db="UniProtKB">
        <authorList>
            <consortium name="EnsemblProtists"/>
        </authorList>
    </citation>
    <scope>IDENTIFICATION</scope>
</reference>
<comment type="similarity">
    <text evidence="1 4">Belongs to the heat shock protein 70 family.</text>
</comment>
<dbReference type="CDD" id="cd24028">
    <property type="entry name" value="ASKHA_NBD_HSP70_HSPA1-like"/>
    <property type="match status" value="1"/>
</dbReference>
<evidence type="ECO:0000256" key="2">
    <source>
        <dbReference type="ARBA" id="ARBA00022741"/>
    </source>
</evidence>
<evidence type="ECO:0000313" key="5">
    <source>
        <dbReference type="EMBL" id="EKX35501.1"/>
    </source>
</evidence>
<evidence type="ECO:0000256" key="3">
    <source>
        <dbReference type="ARBA" id="ARBA00022840"/>
    </source>
</evidence>
<dbReference type="PRINTS" id="PR00301">
    <property type="entry name" value="HEATSHOCK70"/>
</dbReference>
<dbReference type="SUPFAM" id="SSF53067">
    <property type="entry name" value="Actin-like ATPase domain"/>
    <property type="match status" value="2"/>
</dbReference>
<dbReference type="FunFam" id="3.90.640.10:FF:000010">
    <property type="entry name" value="heat shock 70 kDa protein 14"/>
    <property type="match status" value="1"/>
</dbReference>
<dbReference type="PROSITE" id="PS00297">
    <property type="entry name" value="HSP70_1"/>
    <property type="match status" value="1"/>
</dbReference>
<dbReference type="FunFam" id="3.30.420.40:FF:000004">
    <property type="entry name" value="Molecular chaperone DnaK"/>
    <property type="match status" value="1"/>
</dbReference>
<evidence type="ECO:0000313" key="7">
    <source>
        <dbReference type="Proteomes" id="UP000011087"/>
    </source>
</evidence>
<evidence type="ECO:0000313" key="6">
    <source>
        <dbReference type="EnsemblProtists" id="EKX35501"/>
    </source>
</evidence>
<evidence type="ECO:0000256" key="1">
    <source>
        <dbReference type="ARBA" id="ARBA00007381"/>
    </source>
</evidence>
<keyword evidence="3 4" id="KW-0067">ATP-binding</keyword>
<dbReference type="SUPFAM" id="SSF100920">
    <property type="entry name" value="Heat shock protein 70kD (HSP70), peptide-binding domain"/>
    <property type="match status" value="1"/>
</dbReference>
<dbReference type="PROSITE" id="PS00329">
    <property type="entry name" value="HSP70_2"/>
    <property type="match status" value="1"/>
</dbReference>
<dbReference type="InterPro" id="IPR043129">
    <property type="entry name" value="ATPase_NBD"/>
</dbReference>
<sequence>MAAVGIDLGTTFSCCAIFRDNRVEVIPNSDGGRTTPSWVSFVQSGDCERLVGVTAKHQAASNPKNTVNDAKRLIGRLWSDQGLQEDMSRLTYDVEEGEEEKPQIVLTVRGEKKRFAPEQISAMVLENLKKSAETFLGCAVEQAVITVPAHFNDAQRQATKDAGAIAGLKVLRIINEPTAGALAYGLDKKEGSDGGRKVIIFDLGGGTFDVSILAMEDGLFEVKATGGNTRLGGEDFDRNVATFLVKHFKKENPGSTVSERATRRLLAAVEKAKCTLSVTTSAEIEVDSFTDGKDFHTTLSRAKFESLNADEFSSCMDVVKAVLKDANMPKESIDDVVLVGGSTRIPKIRQMLSEFFGGKELCSSINPDEAVAVGAAIQAHILGLLLLLLLLVTPLSLGIETEGRVMSTVVKRNTPIPASKQSVFTTTEDWQTEIDVCVFEGERASTDGNHLLGKFVISGVERAKAGVPQILVTFDIDANGILKVTAMDKVTNAKANIVISNRGRNSDEDIQKMVEEAKLMQEEDERFRRKQELILGAGDEGLPYQDASEEELRKKIEELSIKIK</sequence>
<dbReference type="FunFam" id="2.60.34.10:FF:000023">
    <property type="entry name" value="70 kDa heat shock cognate protein"/>
    <property type="match status" value="1"/>
</dbReference>
<dbReference type="Pfam" id="PF00012">
    <property type="entry name" value="HSP70"/>
    <property type="match status" value="1"/>
</dbReference>
<dbReference type="OMA" id="PAMQDAK"/>
<dbReference type="Gene3D" id="2.60.34.10">
    <property type="entry name" value="Substrate Binding Domain Of DNAk, Chain A, domain 1"/>
    <property type="match status" value="1"/>
</dbReference>
<dbReference type="RefSeq" id="XP_005822481.1">
    <property type="nucleotide sequence ID" value="XM_005822424.1"/>
</dbReference>
<accession>L1IGW3</accession>
<keyword evidence="5" id="KW-0346">Stress response</keyword>
<dbReference type="GeneID" id="17292229"/>
<evidence type="ECO:0000256" key="4">
    <source>
        <dbReference type="RuleBase" id="RU003322"/>
    </source>
</evidence>
<dbReference type="EMBL" id="JH993089">
    <property type="protein sequence ID" value="EKX35501.1"/>
    <property type="molecule type" value="Genomic_DNA"/>
</dbReference>
<dbReference type="STRING" id="905079.L1IGW3"/>
<dbReference type="Proteomes" id="UP000011087">
    <property type="component" value="Unassembled WGS sequence"/>
</dbReference>
<dbReference type="eggNOG" id="KOG0101">
    <property type="taxonomic scope" value="Eukaryota"/>
</dbReference>
<dbReference type="InterPro" id="IPR018181">
    <property type="entry name" value="Heat_shock_70_CS"/>
</dbReference>
<gene>
    <name evidence="5" type="ORF">GUITHDRAFT_158734</name>
</gene>
<reference evidence="7" key="2">
    <citation type="submission" date="2012-11" db="EMBL/GenBank/DDBJ databases">
        <authorList>
            <person name="Kuo A."/>
            <person name="Curtis B.A."/>
            <person name="Tanifuji G."/>
            <person name="Burki F."/>
            <person name="Gruber A."/>
            <person name="Irimia M."/>
            <person name="Maruyama S."/>
            <person name="Arias M.C."/>
            <person name="Ball S.G."/>
            <person name="Gile G.H."/>
            <person name="Hirakawa Y."/>
            <person name="Hopkins J.F."/>
            <person name="Rensing S.A."/>
            <person name="Schmutz J."/>
            <person name="Symeonidi A."/>
            <person name="Elias M."/>
            <person name="Eveleigh R.J."/>
            <person name="Herman E.K."/>
            <person name="Klute M.J."/>
            <person name="Nakayama T."/>
            <person name="Obornik M."/>
            <person name="Reyes-Prieto A."/>
            <person name="Armbrust E.V."/>
            <person name="Aves S.J."/>
            <person name="Beiko R.G."/>
            <person name="Coutinho P."/>
            <person name="Dacks J.B."/>
            <person name="Durnford D.G."/>
            <person name="Fast N.M."/>
            <person name="Green B.R."/>
            <person name="Grisdale C."/>
            <person name="Hempe F."/>
            <person name="Henrissat B."/>
            <person name="Hoppner M.P."/>
            <person name="Ishida K.-I."/>
            <person name="Kim E."/>
            <person name="Koreny L."/>
            <person name="Kroth P.G."/>
            <person name="Liu Y."/>
            <person name="Malik S.-B."/>
            <person name="Maier U.G."/>
            <person name="McRose D."/>
            <person name="Mock T."/>
            <person name="Neilson J.A."/>
            <person name="Onodera N.T."/>
            <person name="Poole A.M."/>
            <person name="Pritham E.J."/>
            <person name="Richards T.A."/>
            <person name="Rocap G."/>
            <person name="Roy S.W."/>
            <person name="Sarai C."/>
            <person name="Schaack S."/>
            <person name="Shirato S."/>
            <person name="Slamovits C.H."/>
            <person name="Spencer D.F."/>
            <person name="Suzuki S."/>
            <person name="Worden A.Z."/>
            <person name="Zauner S."/>
            <person name="Barry K."/>
            <person name="Bell C."/>
            <person name="Bharti A.K."/>
            <person name="Crow J.A."/>
            <person name="Grimwood J."/>
            <person name="Kramer R."/>
            <person name="Lindquist E."/>
            <person name="Lucas S."/>
            <person name="Salamov A."/>
            <person name="McFadden G.I."/>
            <person name="Lane C.E."/>
            <person name="Keeling P.J."/>
            <person name="Gray M.W."/>
            <person name="Grigoriev I.V."/>
            <person name="Archibald J.M."/>
        </authorList>
    </citation>
    <scope>NUCLEOTIDE SEQUENCE</scope>
    <source>
        <strain evidence="7">CCMP2712</strain>
    </source>
</reference>
<organism evidence="5">
    <name type="scientific">Guillardia theta (strain CCMP2712)</name>
    <name type="common">Cryptophyte</name>
    <dbReference type="NCBI Taxonomy" id="905079"/>
    <lineage>
        <taxon>Eukaryota</taxon>
        <taxon>Cryptophyceae</taxon>
        <taxon>Pyrenomonadales</taxon>
        <taxon>Geminigeraceae</taxon>
        <taxon>Guillardia</taxon>
    </lineage>
</organism>
<proteinExistence type="inferred from homology"/>
<dbReference type="Gene3D" id="3.30.420.40">
    <property type="match status" value="2"/>
</dbReference>
<dbReference type="InterPro" id="IPR029047">
    <property type="entry name" value="HSP70_peptide-bd_sf"/>
</dbReference>
<keyword evidence="2 4" id="KW-0547">Nucleotide-binding</keyword>
<dbReference type="PROSITE" id="PS01036">
    <property type="entry name" value="HSP70_3"/>
    <property type="match status" value="1"/>
</dbReference>
<reference evidence="5 7" key="1">
    <citation type="journal article" date="2012" name="Nature">
        <title>Algal genomes reveal evolutionary mosaicism and the fate of nucleomorphs.</title>
        <authorList>
            <consortium name="DOE Joint Genome Institute"/>
            <person name="Curtis B.A."/>
            <person name="Tanifuji G."/>
            <person name="Burki F."/>
            <person name="Gruber A."/>
            <person name="Irimia M."/>
            <person name="Maruyama S."/>
            <person name="Arias M.C."/>
            <person name="Ball S.G."/>
            <person name="Gile G.H."/>
            <person name="Hirakawa Y."/>
            <person name="Hopkins J.F."/>
            <person name="Kuo A."/>
            <person name="Rensing S.A."/>
            <person name="Schmutz J."/>
            <person name="Symeonidi A."/>
            <person name="Elias M."/>
            <person name="Eveleigh R.J."/>
            <person name="Herman E.K."/>
            <person name="Klute M.J."/>
            <person name="Nakayama T."/>
            <person name="Obornik M."/>
            <person name="Reyes-Prieto A."/>
            <person name="Armbrust E.V."/>
            <person name="Aves S.J."/>
            <person name="Beiko R.G."/>
            <person name="Coutinho P."/>
            <person name="Dacks J.B."/>
            <person name="Durnford D.G."/>
            <person name="Fast N.M."/>
            <person name="Green B.R."/>
            <person name="Grisdale C.J."/>
            <person name="Hempel F."/>
            <person name="Henrissat B."/>
            <person name="Hoppner M.P."/>
            <person name="Ishida K."/>
            <person name="Kim E."/>
            <person name="Koreny L."/>
            <person name="Kroth P.G."/>
            <person name="Liu Y."/>
            <person name="Malik S.B."/>
            <person name="Maier U.G."/>
            <person name="McRose D."/>
            <person name="Mock T."/>
            <person name="Neilson J.A."/>
            <person name="Onodera N.T."/>
            <person name="Poole A.M."/>
            <person name="Pritham E.J."/>
            <person name="Richards T.A."/>
            <person name="Rocap G."/>
            <person name="Roy S.W."/>
            <person name="Sarai C."/>
            <person name="Schaack S."/>
            <person name="Shirato S."/>
            <person name="Slamovits C.H."/>
            <person name="Spencer D.F."/>
            <person name="Suzuki S."/>
            <person name="Worden A.Z."/>
            <person name="Zauner S."/>
            <person name="Barry K."/>
            <person name="Bell C."/>
            <person name="Bharti A.K."/>
            <person name="Crow J.A."/>
            <person name="Grimwood J."/>
            <person name="Kramer R."/>
            <person name="Lindquist E."/>
            <person name="Lucas S."/>
            <person name="Salamov A."/>
            <person name="McFadden G.I."/>
            <person name="Lane C.E."/>
            <person name="Keeling P.J."/>
            <person name="Gray M.W."/>
            <person name="Grigoriev I.V."/>
            <person name="Archibald J.M."/>
        </authorList>
    </citation>
    <scope>NUCLEOTIDE SEQUENCE</scope>
    <source>
        <strain evidence="5 7">CCMP2712</strain>
    </source>
</reference>
<dbReference type="AlphaFoldDB" id="L1IGW3"/>
<dbReference type="PaxDb" id="55529-EKX35501"/>
<dbReference type="Gene3D" id="3.90.640.10">
    <property type="entry name" value="Actin, Chain A, domain 4"/>
    <property type="match status" value="1"/>
</dbReference>
<name>L1IGW3_GUITC</name>
<dbReference type="GO" id="GO:0005524">
    <property type="term" value="F:ATP binding"/>
    <property type="evidence" value="ECO:0007669"/>
    <property type="project" value="UniProtKB-KW"/>
</dbReference>
<dbReference type="HOGENOM" id="CLU_005965_2_1_1"/>
<protein>
    <submittedName>
        <fullName evidence="5">Heat shock protein 70</fullName>
    </submittedName>
</protein>
<dbReference type="InterPro" id="IPR013126">
    <property type="entry name" value="Hsp_70_fam"/>
</dbReference>
<dbReference type="EnsemblProtists" id="EKX35501">
    <property type="protein sequence ID" value="EKX35501"/>
    <property type="gene ID" value="GUITHDRAFT_158734"/>
</dbReference>